<dbReference type="EMBL" id="JACJHR010000018">
    <property type="protein sequence ID" value="MBB2500444.1"/>
    <property type="molecule type" value="Genomic_DNA"/>
</dbReference>
<dbReference type="InterPro" id="IPR027266">
    <property type="entry name" value="TrmE/GcvT-like"/>
</dbReference>
<evidence type="ECO:0000313" key="2">
    <source>
        <dbReference type="EMBL" id="PKW00198.1"/>
    </source>
</evidence>
<dbReference type="RefSeq" id="WP_101433904.1">
    <property type="nucleotide sequence ID" value="NZ_JACJHR010000018.1"/>
</dbReference>
<dbReference type="Pfam" id="PF04268">
    <property type="entry name" value="SoxG"/>
    <property type="match status" value="1"/>
</dbReference>
<reference evidence="2 3" key="1">
    <citation type="submission" date="2017-12" db="EMBL/GenBank/DDBJ databases">
        <title>Sequencing the genomes of 1000 Actinobacteria strains.</title>
        <authorList>
            <person name="Klenk H.-P."/>
        </authorList>
    </citation>
    <scope>NUCLEOTIDE SEQUENCE [LARGE SCALE GENOMIC DNA]</scope>
    <source>
        <strain evidence="2 3">DSM 45165</strain>
    </source>
</reference>
<accession>A0A2N3X262</accession>
<evidence type="ECO:0000313" key="3">
    <source>
        <dbReference type="Proteomes" id="UP000233750"/>
    </source>
</evidence>
<dbReference type="Gene3D" id="3.30.70.1520">
    <property type="entry name" value="Heterotetrameric sarcosine oxidase"/>
    <property type="match status" value="1"/>
</dbReference>
<gene>
    <name evidence="2" type="ORF">ATK30_0286</name>
    <name evidence="1" type="ORF">H5411_15085</name>
</gene>
<proteinExistence type="predicted"/>
<keyword evidence="3" id="KW-1185">Reference proteome</keyword>
<dbReference type="AlphaFoldDB" id="A0A2N3X262"/>
<dbReference type="EMBL" id="PJMY01000001">
    <property type="protein sequence ID" value="PKW00198.1"/>
    <property type="molecule type" value="Genomic_DNA"/>
</dbReference>
<name>A0A2N3X262_9PSEU</name>
<dbReference type="OrthoDB" id="9814782at2"/>
<dbReference type="InterPro" id="IPR007375">
    <property type="entry name" value="SoxG"/>
</dbReference>
<dbReference type="Proteomes" id="UP000550260">
    <property type="component" value="Unassembled WGS sequence"/>
</dbReference>
<organism evidence="2 3">
    <name type="scientific">Amycolatopsis echigonensis</name>
    <dbReference type="NCBI Taxonomy" id="2576905"/>
    <lineage>
        <taxon>Bacteria</taxon>
        <taxon>Bacillati</taxon>
        <taxon>Actinomycetota</taxon>
        <taxon>Actinomycetes</taxon>
        <taxon>Pseudonocardiales</taxon>
        <taxon>Pseudonocardiaceae</taxon>
        <taxon>Amycolatopsis</taxon>
    </lineage>
</organism>
<evidence type="ECO:0000313" key="1">
    <source>
        <dbReference type="EMBL" id="MBB2500444.1"/>
    </source>
</evidence>
<comment type="caution">
    <text evidence="2">The sequence shown here is derived from an EMBL/GenBank/DDBJ whole genome shotgun (WGS) entry which is preliminary data.</text>
</comment>
<reference evidence="1 4" key="2">
    <citation type="submission" date="2020-08" db="EMBL/GenBank/DDBJ databases">
        <title>Amycolatopsis echigonensis JCM 21831.</title>
        <authorList>
            <person name="Tedsree N."/>
            <person name="Kuncharoen N."/>
            <person name="Likhitwitayawuid K."/>
            <person name="Tanasupawat S."/>
        </authorList>
    </citation>
    <scope>NUCLEOTIDE SEQUENCE [LARGE SCALE GENOMIC DNA]</scope>
    <source>
        <strain evidence="1 4">JCM 21831</strain>
    </source>
</reference>
<dbReference type="SUPFAM" id="SSF103025">
    <property type="entry name" value="Folate-binding domain"/>
    <property type="match status" value="1"/>
</dbReference>
<dbReference type="Gene3D" id="3.30.1360.120">
    <property type="entry name" value="Probable tRNA modification gtpase trme, domain 1"/>
    <property type="match status" value="1"/>
</dbReference>
<dbReference type="Proteomes" id="UP000233750">
    <property type="component" value="Unassembled WGS sequence"/>
</dbReference>
<sequence>MADVLYRTHPLTAWQPALDALGDEIAGCTVDAENPVAAVDVRVDPDGCGLAALGRVLGAALPTEPNTWTPTGQGQLVWLGPDEWLVTDANALPHELEEDLSWVVSAYDGAVVDVSAQRTSLRLRGAKARELLSFGCSLDLRPAKFPAGACAQTAVGQAGVLLLALGKDDLRLFVRPSFAGYLAEWLLDAAEEFRAP</sequence>
<evidence type="ECO:0000313" key="4">
    <source>
        <dbReference type="Proteomes" id="UP000550260"/>
    </source>
</evidence>
<accession>A0A8E2B2A7</accession>
<protein>
    <submittedName>
        <fullName evidence="2">Sarcosine oxidase subunit gamma</fullName>
    </submittedName>
</protein>